<evidence type="ECO:0000256" key="12">
    <source>
        <dbReference type="PIRSR" id="PIRSR627057-2"/>
    </source>
</evidence>
<evidence type="ECO:0000256" key="11">
    <source>
        <dbReference type="PIRSR" id="PIRSR627057-1"/>
    </source>
</evidence>
<keyword evidence="5 13" id="KW-0378">Hydrolase</keyword>
<evidence type="ECO:0000256" key="7">
    <source>
        <dbReference type="ARBA" id="ARBA00022833"/>
    </source>
</evidence>
<dbReference type="Proteomes" id="UP000823641">
    <property type="component" value="Unassembled WGS sequence"/>
</dbReference>
<keyword evidence="2 13" id="KW-0645">Protease</keyword>
<dbReference type="AlphaFoldDB" id="A0A9D9HW16"/>
<feature type="domain" description="Peptidase M48" evidence="15">
    <location>
        <begin position="206"/>
        <end position="408"/>
    </location>
</feature>
<evidence type="ECO:0000313" key="17">
    <source>
        <dbReference type="EMBL" id="MBO8460842.1"/>
    </source>
</evidence>
<name>A0A9D9HW16_9BACT</name>
<feature type="transmembrane region" description="Helical" evidence="14">
    <location>
        <begin position="327"/>
        <end position="348"/>
    </location>
</feature>
<dbReference type="Pfam" id="PF01435">
    <property type="entry name" value="Peptidase_M48"/>
    <property type="match status" value="1"/>
</dbReference>
<organism evidence="17 18">
    <name type="scientific">Candidatus Gallipaludibacter merdavium</name>
    <dbReference type="NCBI Taxonomy" id="2840839"/>
    <lineage>
        <taxon>Bacteria</taxon>
        <taxon>Pseudomonadati</taxon>
        <taxon>Bacteroidota</taxon>
        <taxon>Bacteroidia</taxon>
        <taxon>Bacteroidales</taxon>
        <taxon>Candidatus Gallipaludibacter</taxon>
    </lineage>
</organism>
<keyword evidence="3 14" id="KW-0812">Transmembrane</keyword>
<accession>A0A9D9HW16</accession>
<evidence type="ECO:0000256" key="2">
    <source>
        <dbReference type="ARBA" id="ARBA00022670"/>
    </source>
</evidence>
<feature type="domain" description="CAAX prenyl protease 1 N-terminal" evidence="16">
    <location>
        <begin position="26"/>
        <end position="202"/>
    </location>
</feature>
<feature type="transmembrane region" description="Helical" evidence="14">
    <location>
        <begin position="147"/>
        <end position="166"/>
    </location>
</feature>
<reference evidence="17" key="1">
    <citation type="submission" date="2020-10" db="EMBL/GenBank/DDBJ databases">
        <authorList>
            <person name="Gilroy R."/>
        </authorList>
    </citation>
    <scope>NUCLEOTIDE SEQUENCE</scope>
    <source>
        <strain evidence="17">G3-3990</strain>
    </source>
</reference>
<feature type="transmembrane region" description="Helical" evidence="14">
    <location>
        <begin position="172"/>
        <end position="192"/>
    </location>
</feature>
<evidence type="ECO:0000256" key="6">
    <source>
        <dbReference type="ARBA" id="ARBA00022824"/>
    </source>
</evidence>
<feature type="active site" description="Proton donor" evidence="11">
    <location>
        <position position="357"/>
    </location>
</feature>
<evidence type="ECO:0000256" key="14">
    <source>
        <dbReference type="SAM" id="Phobius"/>
    </source>
</evidence>
<evidence type="ECO:0000256" key="9">
    <source>
        <dbReference type="ARBA" id="ARBA00023049"/>
    </source>
</evidence>
<evidence type="ECO:0000256" key="5">
    <source>
        <dbReference type="ARBA" id="ARBA00022801"/>
    </source>
</evidence>
<evidence type="ECO:0000256" key="4">
    <source>
        <dbReference type="ARBA" id="ARBA00022723"/>
    </source>
</evidence>
<gene>
    <name evidence="17" type="ORF">IAA73_11020</name>
</gene>
<dbReference type="FunFam" id="3.30.2010.10:FF:000002">
    <property type="entry name" value="CAAX prenyl protease"/>
    <property type="match status" value="1"/>
</dbReference>
<feature type="transmembrane region" description="Helical" evidence="14">
    <location>
        <begin position="61"/>
        <end position="85"/>
    </location>
</feature>
<evidence type="ECO:0000259" key="16">
    <source>
        <dbReference type="Pfam" id="PF16491"/>
    </source>
</evidence>
<evidence type="ECO:0000256" key="10">
    <source>
        <dbReference type="ARBA" id="ARBA00023136"/>
    </source>
</evidence>
<evidence type="ECO:0000256" key="3">
    <source>
        <dbReference type="ARBA" id="ARBA00022692"/>
    </source>
</evidence>
<evidence type="ECO:0000259" key="15">
    <source>
        <dbReference type="Pfam" id="PF01435"/>
    </source>
</evidence>
<feature type="transmembrane region" description="Helical" evidence="14">
    <location>
        <begin position="6"/>
        <end position="23"/>
    </location>
</feature>
<dbReference type="EMBL" id="JADIMG010000101">
    <property type="protein sequence ID" value="MBO8460842.1"/>
    <property type="molecule type" value="Genomic_DNA"/>
</dbReference>
<comment type="caution">
    <text evidence="17">The sequence shown here is derived from an EMBL/GenBank/DDBJ whole genome shotgun (WGS) entry which is preliminary data.</text>
</comment>
<dbReference type="GO" id="GO:0004222">
    <property type="term" value="F:metalloendopeptidase activity"/>
    <property type="evidence" value="ECO:0007669"/>
    <property type="project" value="InterPro"/>
</dbReference>
<evidence type="ECO:0000256" key="1">
    <source>
        <dbReference type="ARBA" id="ARBA00004477"/>
    </source>
</evidence>
<keyword evidence="4 12" id="KW-0479">Metal-binding</keyword>
<dbReference type="CDD" id="cd07343">
    <property type="entry name" value="M48A_Zmpste24p_like"/>
    <property type="match status" value="1"/>
</dbReference>
<dbReference type="GO" id="GO:0071586">
    <property type="term" value="P:CAAX-box protein processing"/>
    <property type="evidence" value="ECO:0007669"/>
    <property type="project" value="InterPro"/>
</dbReference>
<dbReference type="InterPro" id="IPR027057">
    <property type="entry name" value="CAXX_Prtase_1"/>
</dbReference>
<sequence length="409" mass="46443">MQNWIFWIVVVLMLGDFALERILSILNMRHSTQPIPDILSGIYDEEKYTRQQSYFRTNVRLGMVSSVCSFLLTFGLFVFKGFAWIDGLARMCTSNELLVSLLFFLFFGILSALVGLPFQIYDTFVVEERFGFNKVTPKLFILDRLKGWILSILISGLLLTAVIFIYQLLPDYFWLVAWAVVSAFSLFMSLFYSELIVPLFNKQTPLPEGELRSAIEAFANKTGFSLKNIYVIDNSKRSTKANAYFTGWGKKKRIVLYDTLIDLMSTDEIVAVLAHEIGHNKYKHTIKHIVVSLLTNLLMFYLLGLVLKYDVFAQAAGCEKASFHVNMLVFGVLYTPLSLLMGLAGNVLSRSNEFQADAFVKENGMADALVSALKKLSAQSLSNLTPHPTYVFFNYSHPTLYERVKALLN</sequence>
<feature type="binding site" evidence="12">
    <location>
        <position position="279"/>
    </location>
    <ligand>
        <name>Zn(2+)</name>
        <dbReference type="ChEBI" id="CHEBI:29105"/>
        <note>catalytic</note>
    </ligand>
</feature>
<evidence type="ECO:0000256" key="8">
    <source>
        <dbReference type="ARBA" id="ARBA00022989"/>
    </source>
</evidence>
<feature type="binding site" evidence="12">
    <location>
        <position position="353"/>
    </location>
    <ligand>
        <name>Zn(2+)</name>
        <dbReference type="ChEBI" id="CHEBI:29105"/>
        <note>catalytic</note>
    </ligand>
</feature>
<dbReference type="PANTHER" id="PTHR10120">
    <property type="entry name" value="CAAX PRENYL PROTEASE 1"/>
    <property type="match status" value="1"/>
</dbReference>
<keyword evidence="10 14" id="KW-0472">Membrane</keyword>
<feature type="transmembrane region" description="Helical" evidence="14">
    <location>
        <begin position="97"/>
        <end position="126"/>
    </location>
</feature>
<feature type="active site" evidence="11">
    <location>
        <position position="276"/>
    </location>
</feature>
<evidence type="ECO:0000313" key="18">
    <source>
        <dbReference type="Proteomes" id="UP000823641"/>
    </source>
</evidence>
<comment type="subcellular location">
    <subcellularLocation>
        <location evidence="1">Endoplasmic reticulum membrane</location>
        <topology evidence="1">Multi-pass membrane protein</topology>
    </subcellularLocation>
</comment>
<keyword evidence="6" id="KW-0256">Endoplasmic reticulum</keyword>
<dbReference type="InterPro" id="IPR032456">
    <property type="entry name" value="Peptidase_M48_N"/>
</dbReference>
<dbReference type="Pfam" id="PF16491">
    <property type="entry name" value="Peptidase_M48_N"/>
    <property type="match status" value="1"/>
</dbReference>
<feature type="binding site" evidence="12">
    <location>
        <position position="275"/>
    </location>
    <ligand>
        <name>Zn(2+)</name>
        <dbReference type="ChEBI" id="CHEBI:29105"/>
        <note>catalytic</note>
    </ligand>
</feature>
<keyword evidence="8 14" id="KW-1133">Transmembrane helix</keyword>
<protein>
    <submittedName>
        <fullName evidence="17">M48 family metallopeptidase</fullName>
    </submittedName>
</protein>
<dbReference type="GO" id="GO:0046872">
    <property type="term" value="F:metal ion binding"/>
    <property type="evidence" value="ECO:0007669"/>
    <property type="project" value="UniProtKB-KW"/>
</dbReference>
<feature type="transmembrane region" description="Helical" evidence="14">
    <location>
        <begin position="289"/>
        <end position="307"/>
    </location>
</feature>
<dbReference type="Gene3D" id="3.30.2010.10">
    <property type="entry name" value="Metalloproteases ('zincins'), catalytic domain"/>
    <property type="match status" value="1"/>
</dbReference>
<keyword evidence="9 13" id="KW-0482">Metalloprotease</keyword>
<comment type="similarity">
    <text evidence="13">Belongs to the peptidase M48 family.</text>
</comment>
<dbReference type="InterPro" id="IPR001915">
    <property type="entry name" value="Peptidase_M48"/>
</dbReference>
<reference evidence="17" key="2">
    <citation type="journal article" date="2021" name="PeerJ">
        <title>Extensive microbial diversity within the chicken gut microbiome revealed by metagenomics and culture.</title>
        <authorList>
            <person name="Gilroy R."/>
            <person name="Ravi A."/>
            <person name="Getino M."/>
            <person name="Pursley I."/>
            <person name="Horton D.L."/>
            <person name="Alikhan N.F."/>
            <person name="Baker D."/>
            <person name="Gharbi K."/>
            <person name="Hall N."/>
            <person name="Watson M."/>
            <person name="Adriaenssens E.M."/>
            <person name="Foster-Nyarko E."/>
            <person name="Jarju S."/>
            <person name="Secka A."/>
            <person name="Antonio M."/>
            <person name="Oren A."/>
            <person name="Chaudhuri R.R."/>
            <person name="La Ragione R."/>
            <person name="Hildebrand F."/>
            <person name="Pallen M.J."/>
        </authorList>
    </citation>
    <scope>NUCLEOTIDE SEQUENCE</scope>
    <source>
        <strain evidence="17">G3-3990</strain>
    </source>
</reference>
<keyword evidence="7 12" id="KW-0862">Zinc</keyword>
<proteinExistence type="inferred from homology"/>
<evidence type="ECO:0000256" key="13">
    <source>
        <dbReference type="RuleBase" id="RU003983"/>
    </source>
</evidence>
<comment type="cofactor">
    <cofactor evidence="12 13">
        <name>Zn(2+)</name>
        <dbReference type="ChEBI" id="CHEBI:29105"/>
    </cofactor>
    <text evidence="12 13">Binds 1 zinc ion per subunit.</text>
</comment>